<dbReference type="NCBIfam" id="NF009587">
    <property type="entry name" value="PRK13027.1"/>
    <property type="match status" value="1"/>
</dbReference>
<feature type="transmembrane region" description="Helical" evidence="9">
    <location>
        <begin position="170"/>
        <end position="188"/>
    </location>
</feature>
<feature type="transmembrane region" description="Helical" evidence="9">
    <location>
        <begin position="58"/>
        <end position="78"/>
    </location>
</feature>
<protein>
    <recommendedName>
        <fullName evidence="9">C4-dicarboxylate transport protein</fullName>
    </recommendedName>
</protein>
<dbReference type="PRINTS" id="PR00173">
    <property type="entry name" value="EDTRNSPORT"/>
</dbReference>
<evidence type="ECO:0000313" key="10">
    <source>
        <dbReference type="EMBL" id="KGE51184.1"/>
    </source>
</evidence>
<comment type="similarity">
    <text evidence="2 9">Belongs to the dicarboxylate/amino acid:cation symporter (DAACS) (TC 2.A.23) family.</text>
</comment>
<feature type="transmembrane region" description="Helical" evidence="9">
    <location>
        <begin position="90"/>
        <end position="110"/>
    </location>
</feature>
<evidence type="ECO:0000313" key="11">
    <source>
        <dbReference type="Proteomes" id="UP000028012"/>
    </source>
</evidence>
<keyword evidence="7 9" id="KW-1133">Transmembrane helix</keyword>
<feature type="transmembrane region" description="Helical" evidence="9">
    <location>
        <begin position="241"/>
        <end position="262"/>
    </location>
</feature>
<dbReference type="GO" id="GO:0015366">
    <property type="term" value="F:malate:proton symporter activity"/>
    <property type="evidence" value="ECO:0007669"/>
    <property type="project" value="TreeGrafter"/>
</dbReference>
<reference evidence="10 11" key="1">
    <citation type="submission" date="2014-09" db="EMBL/GenBank/DDBJ databases">
        <title>A draft genome sequence for Xanthomonas axonopodis pv. vasculorum NCPPB 900.</title>
        <authorList>
            <person name="Harrison J."/>
            <person name="Studholme D.J."/>
        </authorList>
    </citation>
    <scope>NUCLEOTIDE SEQUENCE [LARGE SCALE GENOMIC DNA]</scope>
    <source>
        <strain evidence="10 11">NCPPB 900</strain>
    </source>
</reference>
<dbReference type="GO" id="GO:0015138">
    <property type="term" value="F:fumarate transmembrane transporter activity"/>
    <property type="evidence" value="ECO:0007669"/>
    <property type="project" value="TreeGrafter"/>
</dbReference>
<dbReference type="PROSITE" id="PS00714">
    <property type="entry name" value="NA_DICARBOXYL_SYMP_2"/>
    <property type="match status" value="1"/>
</dbReference>
<evidence type="ECO:0000256" key="6">
    <source>
        <dbReference type="ARBA" id="ARBA00022847"/>
    </source>
</evidence>
<evidence type="ECO:0000256" key="2">
    <source>
        <dbReference type="ARBA" id="ARBA00006148"/>
    </source>
</evidence>
<dbReference type="eggNOG" id="COG1301">
    <property type="taxonomic scope" value="Bacteria"/>
</dbReference>
<dbReference type="InterPro" id="IPR001991">
    <property type="entry name" value="Na-dicarboxylate_symporter"/>
</dbReference>
<dbReference type="HOGENOM" id="CLU_019375_7_0_6"/>
<comment type="subcellular location">
    <subcellularLocation>
        <location evidence="1 9">Cell membrane</location>
        <topology evidence="1 9">Multi-pass membrane protein</topology>
    </subcellularLocation>
</comment>
<dbReference type="InterPro" id="IPR023954">
    <property type="entry name" value="C4_dicarb_transport"/>
</dbReference>
<keyword evidence="4 9" id="KW-1003">Cell membrane</keyword>
<evidence type="ECO:0000256" key="1">
    <source>
        <dbReference type="ARBA" id="ARBA00004651"/>
    </source>
</evidence>
<feature type="transmembrane region" description="Helical" evidence="9">
    <location>
        <begin position="209"/>
        <end position="229"/>
    </location>
</feature>
<dbReference type="NCBIfam" id="NF002461">
    <property type="entry name" value="PRK01663.1"/>
    <property type="match status" value="1"/>
</dbReference>
<dbReference type="Pfam" id="PF00375">
    <property type="entry name" value="SDF"/>
    <property type="match status" value="1"/>
</dbReference>
<dbReference type="HAMAP" id="MF_01300">
    <property type="entry name" value="C4_dicarb_transport"/>
    <property type="match status" value="1"/>
</dbReference>
<keyword evidence="3 9" id="KW-0813">Transport</keyword>
<accession>A0A098PVN0</accession>
<dbReference type="InterPro" id="IPR018107">
    <property type="entry name" value="Na-dicarboxylate_symporter_CS"/>
</dbReference>
<gene>
    <name evidence="9" type="primary">dctA</name>
    <name evidence="10" type="ORF">GW15_0215830</name>
</gene>
<comment type="caution">
    <text evidence="9">Lacks conserved residue(s) required for the propagation of feature annotation.</text>
</comment>
<feature type="transmembrane region" description="Helical" evidence="9">
    <location>
        <begin position="20"/>
        <end position="37"/>
    </location>
</feature>
<dbReference type="PROSITE" id="PS00713">
    <property type="entry name" value="NA_DICARBOXYL_SYMP_1"/>
    <property type="match status" value="1"/>
</dbReference>
<sequence length="457" mass="48089">MHISKPAGPLPAPVPFYRQLYFQVVVAIVLGALLGHFEPAFAESLKPLGDAFIKLVKMIIAPVIFLTIVTGIAGMTHLKTVGRVFGKAMAYFLFFSTLALVVGLVVAHVVQPGAGMNINPADLDQSAVKSYVEKSHDLTLVGFLMDIIPNSLIGAFTGDQVVNGKLTGPNILQVLFVAVLFGVSLALVGERGKPVLNLLEALIAPVFKLVHILMRAAPIGAFGAIAFTIGKYGVESLVNLAWLVGSFYLTSLLFVLVILGLVSRLCGFSVLKLIRYLKAELLLVLGTSSSESALPSLMEKMEKAGCEKSVVGLVVPTGYSFNLDGTNIYMTLAALFIAQATNTELTLGHQLALLAVAMLSSKGAAGVTGAGFITLAATLAVVPEVPVAGMALILGVDRFMSECRSLTNFIGNAVATVVVSRWENALDRDRLKLVLDGGEPPLLAPVGKPGAAPASLR</sequence>
<name>A0A098PVN0_9XANT</name>
<dbReference type="Proteomes" id="UP000028012">
    <property type="component" value="Unassembled WGS sequence"/>
</dbReference>
<evidence type="ECO:0000256" key="4">
    <source>
        <dbReference type="ARBA" id="ARBA00022475"/>
    </source>
</evidence>
<dbReference type="AlphaFoldDB" id="A0A098PVN0"/>
<dbReference type="SUPFAM" id="SSF118215">
    <property type="entry name" value="Proton glutamate symport protein"/>
    <property type="match status" value="1"/>
</dbReference>
<dbReference type="Gene3D" id="1.10.3860.10">
    <property type="entry name" value="Sodium:dicarboxylate symporter"/>
    <property type="match status" value="1"/>
</dbReference>
<evidence type="ECO:0000256" key="9">
    <source>
        <dbReference type="HAMAP-Rule" id="MF_01300"/>
    </source>
</evidence>
<keyword evidence="8 9" id="KW-0472">Membrane</keyword>
<evidence type="ECO:0000256" key="5">
    <source>
        <dbReference type="ARBA" id="ARBA00022692"/>
    </source>
</evidence>
<dbReference type="FunFam" id="1.10.3860.10:FF:000001">
    <property type="entry name" value="C4-dicarboxylate transport protein"/>
    <property type="match status" value="1"/>
</dbReference>
<keyword evidence="6 9" id="KW-0769">Symport</keyword>
<comment type="caution">
    <text evidence="10">The sequence shown here is derived from an EMBL/GenBank/DDBJ whole genome shotgun (WGS) entry which is preliminary data.</text>
</comment>
<dbReference type="PANTHER" id="PTHR42865:SF1">
    <property type="entry name" value="AEROBIC C4-DICARBOXYLATE TRANSPORT PROTEIN"/>
    <property type="match status" value="1"/>
</dbReference>
<dbReference type="GO" id="GO:0070778">
    <property type="term" value="P:L-aspartate transmembrane transport"/>
    <property type="evidence" value="ECO:0007669"/>
    <property type="project" value="TreeGrafter"/>
</dbReference>
<dbReference type="RefSeq" id="WP_042823621.1">
    <property type="nucleotide sequence ID" value="NZ_CP053649.1"/>
</dbReference>
<dbReference type="GeneID" id="58001837"/>
<evidence type="ECO:0000256" key="8">
    <source>
        <dbReference type="ARBA" id="ARBA00023136"/>
    </source>
</evidence>
<dbReference type="STRING" id="325777.GW15_0215830"/>
<evidence type="ECO:0000256" key="3">
    <source>
        <dbReference type="ARBA" id="ARBA00022448"/>
    </source>
</evidence>
<evidence type="ECO:0000256" key="7">
    <source>
        <dbReference type="ARBA" id="ARBA00022989"/>
    </source>
</evidence>
<dbReference type="EMBL" id="JPHD02000109">
    <property type="protein sequence ID" value="KGE51184.1"/>
    <property type="molecule type" value="Genomic_DNA"/>
</dbReference>
<comment type="function">
    <text evidence="9">Responsible for the transport of dicarboxylates such as succinate, fumarate, and malate across the membrane.</text>
</comment>
<organism evidence="10 11">
    <name type="scientific">Xanthomonas axonopodis pv. vasculorum</name>
    <dbReference type="NCBI Taxonomy" id="325777"/>
    <lineage>
        <taxon>Bacteria</taxon>
        <taxon>Pseudomonadati</taxon>
        <taxon>Pseudomonadota</taxon>
        <taxon>Gammaproteobacteria</taxon>
        <taxon>Lysobacterales</taxon>
        <taxon>Lysobacteraceae</taxon>
        <taxon>Xanthomonas</taxon>
    </lineage>
</organism>
<dbReference type="GO" id="GO:0005886">
    <property type="term" value="C:plasma membrane"/>
    <property type="evidence" value="ECO:0007669"/>
    <property type="project" value="UniProtKB-SubCell"/>
</dbReference>
<dbReference type="PANTHER" id="PTHR42865">
    <property type="entry name" value="PROTON/GLUTAMATE-ASPARTATE SYMPORTER"/>
    <property type="match status" value="1"/>
</dbReference>
<dbReference type="InterPro" id="IPR036458">
    <property type="entry name" value="Na:dicarbo_symporter_sf"/>
</dbReference>
<keyword evidence="5 9" id="KW-0812">Transmembrane</keyword>
<proteinExistence type="inferred from homology"/>
<dbReference type="GO" id="GO:0015141">
    <property type="term" value="F:succinate transmembrane transporter activity"/>
    <property type="evidence" value="ECO:0007669"/>
    <property type="project" value="TreeGrafter"/>
</dbReference>